<protein>
    <submittedName>
        <fullName evidence="1">Type I secretion C-terminal target domain-containing protein</fullName>
    </submittedName>
</protein>
<dbReference type="Proteomes" id="UP001293718">
    <property type="component" value="Unassembled WGS sequence"/>
</dbReference>
<dbReference type="EMBL" id="JAXOJX010000198">
    <property type="protein sequence ID" value="MDZ5461795.1"/>
    <property type="molecule type" value="Genomic_DNA"/>
</dbReference>
<gene>
    <name evidence="1" type="ORF">SM757_35005</name>
</gene>
<feature type="non-terminal residue" evidence="1">
    <location>
        <position position="215"/>
    </location>
</feature>
<keyword evidence="2" id="KW-1185">Reference proteome</keyword>
<name>A0ABU5ISB6_9BURK</name>
<dbReference type="InterPro" id="IPR019960">
    <property type="entry name" value="T1SS_VCA0849"/>
</dbReference>
<evidence type="ECO:0000313" key="2">
    <source>
        <dbReference type="Proteomes" id="UP001293718"/>
    </source>
</evidence>
<reference evidence="1 2" key="1">
    <citation type="submission" date="2023-11" db="EMBL/GenBank/DDBJ databases">
        <title>Draft genome of Azohydromonas lata strain H1 (DSM1123), a polyhydroxyalkanoate producer.</title>
        <authorList>
            <person name="Traversa D."/>
            <person name="D'Addabbo P."/>
            <person name="Pazzani C."/>
            <person name="Manzari C."/>
            <person name="Chiara M."/>
            <person name="Scrascia M."/>
        </authorList>
    </citation>
    <scope>NUCLEOTIDE SEQUENCE [LARGE SCALE GENOMIC DNA]</scope>
    <source>
        <strain evidence="1 2">H1</strain>
    </source>
</reference>
<proteinExistence type="predicted"/>
<accession>A0ABU5ISB6</accession>
<comment type="caution">
    <text evidence="1">The sequence shown here is derived from an EMBL/GenBank/DDBJ whole genome shotgun (WGS) entry which is preliminary data.</text>
</comment>
<feature type="non-terminal residue" evidence="1">
    <location>
        <position position="1"/>
    </location>
</feature>
<dbReference type="Gene3D" id="2.60.40.2700">
    <property type="match status" value="1"/>
</dbReference>
<evidence type="ECO:0000313" key="1">
    <source>
        <dbReference type="EMBL" id="MDZ5461795.1"/>
    </source>
</evidence>
<sequence length="215" mass="22630">DTFVLSPQQYATLLQGARDFATQQPTVDNGWDAGLVSVPAQATEITDFTAGANGDVLDVNELLRNAAVNFDGGNPFDGGYLLLVQQGADTLVQFDAEGLTGAFRELVTIAVLRNVDAAQMSSANFEPAFEPTVAEQPGINHAPVGDVNIEGDGLQGHTLSAVHALSDADGLGDLVYQWLRDGEAIAGANHADYRLTQEDVGKAISVQVSYVDLQG</sequence>
<dbReference type="NCBIfam" id="TIGR03661">
    <property type="entry name" value="T1SS_VCA0849"/>
    <property type="match status" value="1"/>
</dbReference>
<organism evidence="1 2">
    <name type="scientific">Azohydromonas lata</name>
    <dbReference type="NCBI Taxonomy" id="45677"/>
    <lineage>
        <taxon>Bacteria</taxon>
        <taxon>Pseudomonadati</taxon>
        <taxon>Pseudomonadota</taxon>
        <taxon>Betaproteobacteria</taxon>
        <taxon>Burkholderiales</taxon>
        <taxon>Sphaerotilaceae</taxon>
        <taxon>Azohydromonas</taxon>
    </lineage>
</organism>
<dbReference type="RefSeq" id="WP_322468867.1">
    <property type="nucleotide sequence ID" value="NZ_JAXOJX010000198.1"/>
</dbReference>